<feature type="transmembrane region" description="Helical" evidence="6">
    <location>
        <begin position="180"/>
        <end position="204"/>
    </location>
</feature>
<feature type="domain" description="PhoU" evidence="7">
    <location>
        <begin position="361"/>
        <end position="447"/>
    </location>
</feature>
<evidence type="ECO:0000313" key="9">
    <source>
        <dbReference type="Proteomes" id="UP000294697"/>
    </source>
</evidence>
<keyword evidence="4 6" id="KW-1133">Transmembrane helix</keyword>
<feature type="transmembrane region" description="Helical" evidence="6">
    <location>
        <begin position="78"/>
        <end position="100"/>
    </location>
</feature>
<dbReference type="OrthoDB" id="9763003at2"/>
<evidence type="ECO:0000256" key="2">
    <source>
        <dbReference type="ARBA" id="ARBA00022475"/>
    </source>
</evidence>
<dbReference type="Proteomes" id="UP000294697">
    <property type="component" value="Unassembled WGS sequence"/>
</dbReference>
<feature type="transmembrane region" description="Helical" evidence="6">
    <location>
        <begin position="112"/>
        <end position="129"/>
    </location>
</feature>
<name>A0A4R7YVG4_9FIRM</name>
<dbReference type="Pfam" id="PF02690">
    <property type="entry name" value="Na_Pi_cotrans"/>
    <property type="match status" value="2"/>
</dbReference>
<feature type="transmembrane region" description="Helical" evidence="6">
    <location>
        <begin position="44"/>
        <end position="66"/>
    </location>
</feature>
<feature type="transmembrane region" description="Helical" evidence="6">
    <location>
        <begin position="303"/>
        <end position="323"/>
    </location>
</feature>
<evidence type="ECO:0000256" key="5">
    <source>
        <dbReference type="ARBA" id="ARBA00023136"/>
    </source>
</evidence>
<evidence type="ECO:0000259" key="7">
    <source>
        <dbReference type="Pfam" id="PF01895"/>
    </source>
</evidence>
<feature type="transmembrane region" description="Helical" evidence="6">
    <location>
        <begin position="6"/>
        <end position="24"/>
    </location>
</feature>
<keyword evidence="5 6" id="KW-0472">Membrane</keyword>
<sequence>MKGEIGLGFDMAISLLGGLGIFIYGMKQMSEGLQKTAGKRLRHFLAAMTSKPIMGVGVGTIITAIIQSSSATTVMVVGFVNAGLMTLFQSVGVIMGANIGTTVTAQLIAFKLGDYALHAIAIGSFTYLFSKSKKFQYIGQVLLGFGLLFLGLETMGDTMAPLEDSVVFVNWMESFAQYPILGVLTGIVVTVAVQSSSASFGILLGLVTAGAIHYEAAIPILLGSNIGTTVTAILSAIGANLTAKRAAAAHFLFNVLGASIMIAFLYIVPDFAGFIENFILDISGFFGQINPSEERLLANTHTFFNILNTMLWLPFTGFMVYLVKKMLPGEDLTLKRGTTFIDERMLSTPYVAIDQVKKEIVAMGGISRDMVCESVEGFLNKDGDVVKKIRRHEDIVNEMEEELLHFIQKIPQGQLNDVDIRTLDKYFAVVDDIESIADDADDIAELIENRLENKLKFSSDAQSTIQEVYSIVCNVLDKTIELIKTDNLEIAAEILEAEEKLDQMQIQFRKESISRIKSSDKSINDPNSGIILLELLDDLEHISDQMADIAYSVIEIYEDDGTGRDVQEVDVV</sequence>
<accession>A0A4R7YVG4</accession>
<evidence type="ECO:0000256" key="4">
    <source>
        <dbReference type="ARBA" id="ARBA00022989"/>
    </source>
</evidence>
<dbReference type="InterPro" id="IPR004633">
    <property type="entry name" value="NaPi_cotrn-rel/YqeW-like"/>
</dbReference>
<proteinExistence type="predicted"/>
<keyword evidence="2" id="KW-1003">Cell membrane</keyword>
<dbReference type="AlphaFoldDB" id="A0A4R7YVG4"/>
<dbReference type="NCBIfam" id="NF037997">
    <property type="entry name" value="Na_Pi_symport"/>
    <property type="match status" value="1"/>
</dbReference>
<keyword evidence="3 6" id="KW-0812">Transmembrane</keyword>
<dbReference type="GO" id="GO:0005886">
    <property type="term" value="C:plasma membrane"/>
    <property type="evidence" value="ECO:0007669"/>
    <property type="project" value="UniProtKB-SubCell"/>
</dbReference>
<dbReference type="Pfam" id="PF01895">
    <property type="entry name" value="PhoU"/>
    <property type="match status" value="2"/>
</dbReference>
<dbReference type="InterPro" id="IPR026022">
    <property type="entry name" value="PhoU_dom"/>
</dbReference>
<dbReference type="GO" id="GO:0044341">
    <property type="term" value="P:sodium-dependent phosphate transport"/>
    <property type="evidence" value="ECO:0007669"/>
    <property type="project" value="InterPro"/>
</dbReference>
<feature type="transmembrane region" description="Helical" evidence="6">
    <location>
        <begin position="251"/>
        <end position="268"/>
    </location>
</feature>
<evidence type="ECO:0000256" key="6">
    <source>
        <dbReference type="SAM" id="Phobius"/>
    </source>
</evidence>
<reference evidence="8 9" key="1">
    <citation type="submission" date="2019-03" db="EMBL/GenBank/DDBJ databases">
        <title>Subsurface microbial communities from deep shales in Ohio and West Virginia, USA.</title>
        <authorList>
            <person name="Wrighton K."/>
        </authorList>
    </citation>
    <scope>NUCLEOTIDE SEQUENCE [LARGE SCALE GENOMIC DNA]</scope>
    <source>
        <strain evidence="8 9">MSL9.2</strain>
    </source>
</reference>
<dbReference type="NCBIfam" id="TIGR00704">
    <property type="entry name" value="NaPi_cotrn_rel"/>
    <property type="match status" value="1"/>
</dbReference>
<feature type="transmembrane region" description="Helical" evidence="6">
    <location>
        <begin position="135"/>
        <end position="152"/>
    </location>
</feature>
<gene>
    <name evidence="8" type="ORF">C8C77_12235</name>
</gene>
<dbReference type="InterPro" id="IPR038078">
    <property type="entry name" value="PhoU-like_sf"/>
</dbReference>
<dbReference type="PANTHER" id="PTHR10010:SF46">
    <property type="entry name" value="SODIUM-DEPENDENT PHOSPHATE TRANSPORT PROTEIN 2B"/>
    <property type="match status" value="1"/>
</dbReference>
<dbReference type="PANTHER" id="PTHR10010">
    <property type="entry name" value="SOLUTE CARRIER FAMILY 34 SODIUM PHOSPHATE , MEMBER 2-RELATED"/>
    <property type="match status" value="1"/>
</dbReference>
<organism evidence="8 9">
    <name type="scientific">Halanaerobium saccharolyticum</name>
    <dbReference type="NCBI Taxonomy" id="43595"/>
    <lineage>
        <taxon>Bacteria</taxon>
        <taxon>Bacillati</taxon>
        <taxon>Bacillota</taxon>
        <taxon>Clostridia</taxon>
        <taxon>Halanaerobiales</taxon>
        <taxon>Halanaerobiaceae</taxon>
        <taxon>Halanaerobium</taxon>
    </lineage>
</organism>
<dbReference type="Gene3D" id="1.20.58.220">
    <property type="entry name" value="Phosphate transport system protein phou homolog 2, domain 2"/>
    <property type="match status" value="1"/>
</dbReference>
<protein>
    <submittedName>
        <fullName evidence="8">Phosphate:Na+ symporter</fullName>
    </submittedName>
</protein>
<dbReference type="InterPro" id="IPR003841">
    <property type="entry name" value="Na/Pi_transpt"/>
</dbReference>
<comment type="subcellular location">
    <subcellularLocation>
        <location evidence="1">Cell membrane</location>
        <topology evidence="1">Multi-pass membrane protein</topology>
    </subcellularLocation>
</comment>
<dbReference type="EMBL" id="SODA01000022">
    <property type="protein sequence ID" value="TDW01181.1"/>
    <property type="molecule type" value="Genomic_DNA"/>
</dbReference>
<evidence type="ECO:0000256" key="1">
    <source>
        <dbReference type="ARBA" id="ARBA00004651"/>
    </source>
</evidence>
<evidence type="ECO:0000313" key="8">
    <source>
        <dbReference type="EMBL" id="TDW01181.1"/>
    </source>
</evidence>
<feature type="transmembrane region" description="Helical" evidence="6">
    <location>
        <begin position="216"/>
        <end position="239"/>
    </location>
</feature>
<evidence type="ECO:0000256" key="3">
    <source>
        <dbReference type="ARBA" id="ARBA00022692"/>
    </source>
</evidence>
<feature type="domain" description="PhoU" evidence="7">
    <location>
        <begin position="466"/>
        <end position="552"/>
    </location>
</feature>
<comment type="caution">
    <text evidence="8">The sequence shown here is derived from an EMBL/GenBank/DDBJ whole genome shotgun (WGS) entry which is preliminary data.</text>
</comment>
<dbReference type="GO" id="GO:0005436">
    <property type="term" value="F:sodium:phosphate symporter activity"/>
    <property type="evidence" value="ECO:0007669"/>
    <property type="project" value="InterPro"/>
</dbReference>
<dbReference type="SUPFAM" id="SSF109755">
    <property type="entry name" value="PhoU-like"/>
    <property type="match status" value="1"/>
</dbReference>